<reference evidence="4" key="1">
    <citation type="submission" date="2025-08" db="UniProtKB">
        <authorList>
            <consortium name="RefSeq"/>
        </authorList>
    </citation>
    <scope>IDENTIFICATION</scope>
    <source>
        <tissue evidence="4">Testes</tissue>
    </source>
</reference>
<keyword evidence="2" id="KW-1133">Transmembrane helix</keyword>
<keyword evidence="2" id="KW-0472">Membrane</keyword>
<evidence type="ECO:0000256" key="2">
    <source>
        <dbReference type="SAM" id="Phobius"/>
    </source>
</evidence>
<evidence type="ECO:0000256" key="1">
    <source>
        <dbReference type="SAM" id="MobiDB-lite"/>
    </source>
</evidence>
<dbReference type="GeneID" id="102807906"/>
<feature type="region of interest" description="Disordered" evidence="1">
    <location>
        <begin position="131"/>
        <end position="162"/>
    </location>
</feature>
<accession>A0ABM0MAN1</accession>
<feature type="region of interest" description="Disordered" evidence="1">
    <location>
        <begin position="171"/>
        <end position="190"/>
    </location>
</feature>
<feature type="transmembrane region" description="Helical" evidence="2">
    <location>
        <begin position="12"/>
        <end position="33"/>
    </location>
</feature>
<gene>
    <name evidence="4" type="primary">LOC102807906</name>
</gene>
<evidence type="ECO:0000313" key="4">
    <source>
        <dbReference type="RefSeq" id="XP_006817072.1"/>
    </source>
</evidence>
<dbReference type="RefSeq" id="XP_006817072.1">
    <property type="nucleotide sequence ID" value="XM_006817009.1"/>
</dbReference>
<name>A0ABM0MAN1_SACKO</name>
<dbReference type="Proteomes" id="UP000694865">
    <property type="component" value="Unplaced"/>
</dbReference>
<keyword evidence="3" id="KW-1185">Reference proteome</keyword>
<sequence>MLGVPLFTVGSIDILIVLLSTAGVSDILSVPLFTVGTTYILSVPLFTVGATDIMSVPMFTGRDENVLKRRSPQVLITCFNDDYSDKYERPFCDSIHSSQESVVSDASSLTVPIPDTLQTRAAYRVDNMVKYSSGSDNQTDEEEDLRPPPSAFRRRRGAMTSETLRTTLEVQDTLDEESENGPQYGLESRRPSANIVSLPSLQISPGDLHVVHGVSLAGLETGTSHLLANYLQVKADLGESYPSLNNSD</sequence>
<feature type="non-terminal residue" evidence="4">
    <location>
        <position position="248"/>
    </location>
</feature>
<proteinExistence type="predicted"/>
<feature type="transmembrane region" description="Helical" evidence="2">
    <location>
        <begin position="39"/>
        <end position="60"/>
    </location>
</feature>
<organism evidence="3 4">
    <name type="scientific">Saccoglossus kowalevskii</name>
    <name type="common">Acorn worm</name>
    <dbReference type="NCBI Taxonomy" id="10224"/>
    <lineage>
        <taxon>Eukaryota</taxon>
        <taxon>Metazoa</taxon>
        <taxon>Hemichordata</taxon>
        <taxon>Enteropneusta</taxon>
        <taxon>Harrimaniidae</taxon>
        <taxon>Saccoglossus</taxon>
    </lineage>
</organism>
<evidence type="ECO:0000313" key="3">
    <source>
        <dbReference type="Proteomes" id="UP000694865"/>
    </source>
</evidence>
<protein>
    <submittedName>
        <fullName evidence="4">Uncharacterized protein LOC102807906</fullName>
    </submittedName>
</protein>
<keyword evidence="2" id="KW-0812">Transmembrane</keyword>